<protein>
    <submittedName>
        <fullName evidence="3">Class I SAM-dependent methyltransferase</fullName>
    </submittedName>
</protein>
<comment type="caution">
    <text evidence="3">The sequence shown here is derived from an EMBL/GenBank/DDBJ whole genome shotgun (WGS) entry which is preliminary data.</text>
</comment>
<evidence type="ECO:0000256" key="1">
    <source>
        <dbReference type="ARBA" id="ARBA00022603"/>
    </source>
</evidence>
<keyword evidence="1 3" id="KW-0489">Methyltransferase</keyword>
<reference evidence="3 4" key="1">
    <citation type="submission" date="2019-08" db="EMBL/GenBank/DDBJ databases">
        <title>Whole genome sequencing of chitin degrading bacteria Chitinophaga pinensis YS16.</title>
        <authorList>
            <person name="Singh R.P."/>
            <person name="Manchanda G."/>
            <person name="Maurya I.K."/>
            <person name="Joshi N.K."/>
            <person name="Srivastava A.K."/>
        </authorList>
    </citation>
    <scope>NUCLEOTIDE SEQUENCE [LARGE SCALE GENOMIC DNA]</scope>
    <source>
        <strain evidence="3 4">YS-16</strain>
    </source>
</reference>
<accession>A0A5C6LSQ8</accession>
<dbReference type="Pfam" id="PF04072">
    <property type="entry name" value="LCM"/>
    <property type="match status" value="1"/>
</dbReference>
<dbReference type="AlphaFoldDB" id="A0A5C6LSQ8"/>
<proteinExistence type="predicted"/>
<organism evidence="3 4">
    <name type="scientific">Chitinophaga pinensis</name>
    <dbReference type="NCBI Taxonomy" id="79329"/>
    <lineage>
        <taxon>Bacteria</taxon>
        <taxon>Pseudomonadati</taxon>
        <taxon>Bacteroidota</taxon>
        <taxon>Chitinophagia</taxon>
        <taxon>Chitinophagales</taxon>
        <taxon>Chitinophagaceae</taxon>
        <taxon>Chitinophaga</taxon>
    </lineage>
</organism>
<dbReference type="PANTHER" id="PTHR43619">
    <property type="entry name" value="S-ADENOSYL-L-METHIONINE-DEPENDENT METHYLTRANSFERASE YKTD-RELATED"/>
    <property type="match status" value="1"/>
</dbReference>
<dbReference type="InterPro" id="IPR007213">
    <property type="entry name" value="Ppm1/Ppm2/Tcmp"/>
</dbReference>
<evidence type="ECO:0000256" key="2">
    <source>
        <dbReference type="ARBA" id="ARBA00022679"/>
    </source>
</evidence>
<evidence type="ECO:0000313" key="4">
    <source>
        <dbReference type="Proteomes" id="UP000318815"/>
    </source>
</evidence>
<dbReference type="GO" id="GO:0032259">
    <property type="term" value="P:methylation"/>
    <property type="evidence" value="ECO:0007669"/>
    <property type="project" value="UniProtKB-KW"/>
</dbReference>
<dbReference type="PANTHER" id="PTHR43619:SF2">
    <property type="entry name" value="S-ADENOSYL-L-METHIONINE-DEPENDENT METHYLTRANSFERASES SUPERFAMILY PROTEIN"/>
    <property type="match status" value="1"/>
</dbReference>
<dbReference type="Proteomes" id="UP000318815">
    <property type="component" value="Unassembled WGS sequence"/>
</dbReference>
<dbReference type="GO" id="GO:0008168">
    <property type="term" value="F:methyltransferase activity"/>
    <property type="evidence" value="ECO:0007669"/>
    <property type="project" value="UniProtKB-KW"/>
</dbReference>
<gene>
    <name evidence="3" type="ORF">FEF09_10570</name>
</gene>
<evidence type="ECO:0000313" key="3">
    <source>
        <dbReference type="EMBL" id="TWW00485.1"/>
    </source>
</evidence>
<dbReference type="EMBL" id="VOHS01000008">
    <property type="protein sequence ID" value="TWW00485.1"/>
    <property type="molecule type" value="Genomic_DNA"/>
</dbReference>
<dbReference type="OrthoDB" id="652025at2"/>
<keyword evidence="4" id="KW-1185">Reference proteome</keyword>
<dbReference type="SUPFAM" id="SSF53335">
    <property type="entry name" value="S-adenosyl-L-methionine-dependent methyltransferases"/>
    <property type="match status" value="1"/>
</dbReference>
<dbReference type="InterPro" id="IPR029063">
    <property type="entry name" value="SAM-dependent_MTases_sf"/>
</dbReference>
<dbReference type="Gene3D" id="3.40.50.150">
    <property type="entry name" value="Vaccinia Virus protein VP39"/>
    <property type="match status" value="1"/>
</dbReference>
<name>A0A5C6LSQ8_9BACT</name>
<keyword evidence="2 3" id="KW-0808">Transferase</keyword>
<sequence length="308" mass="34902">MSVLRSNFKKHVNKLALSSVNLENVNSMKTGVNKLSVASTSALVLTYVKSLYEEGLGKAYLSHIDFSQVKGLADELSRITPLFREALLIRKRIIRQIIRQLMTQHPRPQICILAAGLDPLGLQITEYFPNHDLAIYELDSANMREKQEIYAAIHFNDERLHTLQADINNTAQLMRTLVDAGYDPQQPALIIFEGIMHYISEEQFLSIMRNFTGNTKQNAVIMDYMEYAEGLPVGSVSKATEMLDTMESYIGSRLQQFSRKKILNLLSLLDADLIEVYDMQAAELALNGQNRVYKGARKGMLEIISFHI</sequence>